<feature type="transmembrane region" description="Helical" evidence="6">
    <location>
        <begin position="189"/>
        <end position="209"/>
    </location>
</feature>
<dbReference type="Pfam" id="PF00482">
    <property type="entry name" value="T2SSF"/>
    <property type="match status" value="1"/>
</dbReference>
<evidence type="ECO:0000259" key="7">
    <source>
        <dbReference type="Pfam" id="PF00482"/>
    </source>
</evidence>
<feature type="transmembrane region" description="Helical" evidence="6">
    <location>
        <begin position="6"/>
        <end position="23"/>
    </location>
</feature>
<organism evidence="8">
    <name type="scientific">freshwater metagenome</name>
    <dbReference type="NCBI Taxonomy" id="449393"/>
    <lineage>
        <taxon>unclassified sequences</taxon>
        <taxon>metagenomes</taxon>
        <taxon>ecological metagenomes</taxon>
    </lineage>
</organism>
<proteinExistence type="predicted"/>
<comment type="subcellular location">
    <subcellularLocation>
        <location evidence="1">Cell membrane</location>
        <topology evidence="1">Multi-pass membrane protein</topology>
    </subcellularLocation>
</comment>
<name>A0A6J6CJD2_9ZZZZ</name>
<keyword evidence="4 6" id="KW-1133">Transmembrane helix</keyword>
<evidence type="ECO:0000256" key="4">
    <source>
        <dbReference type="ARBA" id="ARBA00022989"/>
    </source>
</evidence>
<dbReference type="PANTHER" id="PTHR35007:SF2">
    <property type="entry name" value="PILUS ASSEMBLE PROTEIN"/>
    <property type="match status" value="1"/>
</dbReference>
<evidence type="ECO:0000256" key="5">
    <source>
        <dbReference type="ARBA" id="ARBA00023136"/>
    </source>
</evidence>
<dbReference type="InterPro" id="IPR018076">
    <property type="entry name" value="T2SS_GspF_dom"/>
</dbReference>
<evidence type="ECO:0000256" key="2">
    <source>
        <dbReference type="ARBA" id="ARBA00022475"/>
    </source>
</evidence>
<accession>A0A6J6CJD2</accession>
<dbReference type="EMBL" id="CAEZSX010000036">
    <property type="protein sequence ID" value="CAB4551477.1"/>
    <property type="molecule type" value="Genomic_DNA"/>
</dbReference>
<keyword evidence="2" id="KW-1003">Cell membrane</keyword>
<keyword evidence="5 6" id="KW-0472">Membrane</keyword>
<evidence type="ECO:0000256" key="3">
    <source>
        <dbReference type="ARBA" id="ARBA00022692"/>
    </source>
</evidence>
<evidence type="ECO:0000313" key="8">
    <source>
        <dbReference type="EMBL" id="CAB4551477.1"/>
    </source>
</evidence>
<protein>
    <submittedName>
        <fullName evidence="8">Unannotated protein</fullName>
    </submittedName>
</protein>
<evidence type="ECO:0000256" key="6">
    <source>
        <dbReference type="SAM" id="Phobius"/>
    </source>
</evidence>
<dbReference type="GO" id="GO:0005886">
    <property type="term" value="C:plasma membrane"/>
    <property type="evidence" value="ECO:0007669"/>
    <property type="project" value="UniProtKB-SubCell"/>
</dbReference>
<feature type="domain" description="Type II secretion system protein GspF" evidence="7">
    <location>
        <begin position="80"/>
        <end position="203"/>
    </location>
</feature>
<gene>
    <name evidence="8" type="ORF">UFOPK1537_00344</name>
</gene>
<sequence length="217" mass="23881">MNLAFLTSITFGLGLAGLMYNLTGRPRRNLLQRVAVSFTPSKEVTKEGVFSRLLLDSAKRLKLARSSRARAALFELPEVLDLLVVCLRAGGGVYQALQTVVPRASGELAKELSRILLAVQYGSSLSKEILRLSDALSHPQFAELSNKVILSLVRGTSLAKMLEDQSQSVRAEIKNQLLRQAGKNETRMLVPLVFLILPVTVLFAIYPSLKLLNFGFI</sequence>
<reference evidence="8" key="1">
    <citation type="submission" date="2020-05" db="EMBL/GenBank/DDBJ databases">
        <authorList>
            <person name="Chiriac C."/>
            <person name="Salcher M."/>
            <person name="Ghai R."/>
            <person name="Kavagutti S V."/>
        </authorList>
    </citation>
    <scope>NUCLEOTIDE SEQUENCE</scope>
</reference>
<dbReference type="AlphaFoldDB" id="A0A6J6CJD2"/>
<keyword evidence="3 6" id="KW-0812">Transmembrane</keyword>
<evidence type="ECO:0000256" key="1">
    <source>
        <dbReference type="ARBA" id="ARBA00004651"/>
    </source>
</evidence>
<dbReference type="PANTHER" id="PTHR35007">
    <property type="entry name" value="INTEGRAL MEMBRANE PROTEIN-RELATED"/>
    <property type="match status" value="1"/>
</dbReference>